<evidence type="ECO:0000256" key="7">
    <source>
        <dbReference type="SAM" id="MobiDB-lite"/>
    </source>
</evidence>
<dbReference type="OrthoDB" id="2593732at2759"/>
<organism evidence="9 10">
    <name type="scientific">Zymoseptoria tritici (strain CBS 115943 / IPO323)</name>
    <name type="common">Speckled leaf blotch fungus</name>
    <name type="synonym">Septoria tritici</name>
    <dbReference type="NCBI Taxonomy" id="336722"/>
    <lineage>
        <taxon>Eukaryota</taxon>
        <taxon>Fungi</taxon>
        <taxon>Dikarya</taxon>
        <taxon>Ascomycota</taxon>
        <taxon>Pezizomycotina</taxon>
        <taxon>Dothideomycetes</taxon>
        <taxon>Dothideomycetidae</taxon>
        <taxon>Mycosphaerellales</taxon>
        <taxon>Mycosphaerellaceae</taxon>
        <taxon>Zymoseptoria</taxon>
    </lineage>
</organism>
<dbReference type="GO" id="GO:0000981">
    <property type="term" value="F:DNA-binding transcription factor activity, RNA polymerase II-specific"/>
    <property type="evidence" value="ECO:0007669"/>
    <property type="project" value="InterPro"/>
</dbReference>
<dbReference type="AlphaFoldDB" id="F9WX16"/>
<dbReference type="SMART" id="SM00066">
    <property type="entry name" value="GAL4"/>
    <property type="match status" value="1"/>
</dbReference>
<evidence type="ECO:0000256" key="6">
    <source>
        <dbReference type="ARBA" id="ARBA00023242"/>
    </source>
</evidence>
<dbReference type="CDD" id="cd00067">
    <property type="entry name" value="GAL4"/>
    <property type="match status" value="1"/>
</dbReference>
<dbReference type="Proteomes" id="UP000008062">
    <property type="component" value="Chromosome 1"/>
</dbReference>
<reference evidence="9 10" key="1">
    <citation type="journal article" date="2011" name="PLoS Genet.">
        <title>Finished genome of the fungal wheat pathogen Mycosphaerella graminicola reveals dispensome structure, chromosome plasticity, and stealth pathogenesis.</title>
        <authorList>
            <person name="Goodwin S.B."/>
            <person name="Ben M'barek S."/>
            <person name="Dhillon B."/>
            <person name="Wittenberg A.H.J."/>
            <person name="Crane C.F."/>
            <person name="Hane J.K."/>
            <person name="Foster A.J."/>
            <person name="Van der Lee T.A.J."/>
            <person name="Grimwood J."/>
            <person name="Aerts A."/>
            <person name="Antoniw J."/>
            <person name="Bailey A."/>
            <person name="Bluhm B."/>
            <person name="Bowler J."/>
            <person name="Bristow J."/>
            <person name="van der Burgt A."/>
            <person name="Canto-Canche B."/>
            <person name="Churchill A.C.L."/>
            <person name="Conde-Ferraez L."/>
            <person name="Cools H.J."/>
            <person name="Coutinho P.M."/>
            <person name="Csukai M."/>
            <person name="Dehal P."/>
            <person name="De Wit P."/>
            <person name="Donzelli B."/>
            <person name="van de Geest H.C."/>
            <person name="van Ham R.C.H.J."/>
            <person name="Hammond-Kosack K.E."/>
            <person name="Henrissat B."/>
            <person name="Kilian A."/>
            <person name="Kobayashi A.K."/>
            <person name="Koopmann E."/>
            <person name="Kourmpetis Y."/>
            <person name="Kuzniar A."/>
            <person name="Lindquist E."/>
            <person name="Lombard V."/>
            <person name="Maliepaard C."/>
            <person name="Martins N."/>
            <person name="Mehrabi R."/>
            <person name="Nap J.P.H."/>
            <person name="Ponomarenko A."/>
            <person name="Rudd J.J."/>
            <person name="Salamov A."/>
            <person name="Schmutz J."/>
            <person name="Schouten H.J."/>
            <person name="Shapiro H."/>
            <person name="Stergiopoulos I."/>
            <person name="Torriani S.F.F."/>
            <person name="Tu H."/>
            <person name="de Vries R.P."/>
            <person name="Waalwijk C."/>
            <person name="Ware S.B."/>
            <person name="Wiebenga A."/>
            <person name="Zwiers L.-H."/>
            <person name="Oliver R.P."/>
            <person name="Grigoriev I.V."/>
            <person name="Kema G.H.J."/>
        </authorList>
    </citation>
    <scope>NUCLEOTIDE SEQUENCE [LARGE SCALE GENOMIC DNA]</scope>
    <source>
        <strain evidence="10">CBS 115943 / IPO323</strain>
    </source>
</reference>
<dbReference type="HOGENOM" id="CLU_318635_0_0_1"/>
<dbReference type="KEGG" id="ztr:MYCGRDRAFT_107656"/>
<dbReference type="Pfam" id="PF11951">
    <property type="entry name" value="Fungal_trans_2"/>
    <property type="match status" value="1"/>
</dbReference>
<accession>F9WX16</accession>
<evidence type="ECO:0000313" key="9">
    <source>
        <dbReference type="EMBL" id="EGP91668.1"/>
    </source>
</evidence>
<dbReference type="Gene3D" id="4.10.240.10">
    <property type="entry name" value="Zn(2)-C6 fungal-type DNA-binding domain"/>
    <property type="match status" value="1"/>
</dbReference>
<keyword evidence="2" id="KW-0862">Zinc</keyword>
<dbReference type="eggNOG" id="ENOG502RHAG">
    <property type="taxonomic scope" value="Eukaryota"/>
</dbReference>
<dbReference type="Pfam" id="PF00172">
    <property type="entry name" value="Zn_clus"/>
    <property type="match status" value="1"/>
</dbReference>
<dbReference type="GO" id="GO:0008270">
    <property type="term" value="F:zinc ion binding"/>
    <property type="evidence" value="ECO:0007669"/>
    <property type="project" value="InterPro"/>
</dbReference>
<name>F9WX16_ZYMTI</name>
<evidence type="ECO:0000256" key="5">
    <source>
        <dbReference type="ARBA" id="ARBA00023163"/>
    </source>
</evidence>
<dbReference type="GO" id="GO:0003677">
    <property type="term" value="F:DNA binding"/>
    <property type="evidence" value="ECO:0007669"/>
    <property type="project" value="UniProtKB-KW"/>
</dbReference>
<evidence type="ECO:0000256" key="2">
    <source>
        <dbReference type="ARBA" id="ARBA00022833"/>
    </source>
</evidence>
<feature type="region of interest" description="Disordered" evidence="7">
    <location>
        <begin position="1"/>
        <end position="27"/>
    </location>
</feature>
<dbReference type="InterPro" id="IPR001138">
    <property type="entry name" value="Zn2Cys6_DnaBD"/>
</dbReference>
<dbReference type="InterPro" id="IPR052360">
    <property type="entry name" value="Transcr_Regulatory_Proteins"/>
</dbReference>
<dbReference type="EMBL" id="CM001196">
    <property type="protein sequence ID" value="EGP91668.1"/>
    <property type="molecule type" value="Genomic_DNA"/>
</dbReference>
<dbReference type="InterPro" id="IPR036864">
    <property type="entry name" value="Zn2-C6_fun-type_DNA-bd_sf"/>
</dbReference>
<dbReference type="PANTHER" id="PTHR36206:SF13">
    <property type="entry name" value="TRANSCRIPTIONAL REGULATORY PROTEIN MOC3"/>
    <property type="match status" value="1"/>
</dbReference>
<dbReference type="SUPFAM" id="SSF57701">
    <property type="entry name" value="Zn2/Cys6 DNA-binding domain"/>
    <property type="match status" value="1"/>
</dbReference>
<keyword evidence="10" id="KW-1185">Reference proteome</keyword>
<keyword evidence="4" id="KW-0238">DNA-binding</keyword>
<feature type="domain" description="Zn(2)-C6 fungal-type" evidence="8">
    <location>
        <begin position="427"/>
        <end position="457"/>
    </location>
</feature>
<keyword evidence="5" id="KW-0804">Transcription</keyword>
<dbReference type="InParanoid" id="F9WX16"/>
<dbReference type="InterPro" id="IPR021858">
    <property type="entry name" value="Fun_TF"/>
</dbReference>
<evidence type="ECO:0000313" key="10">
    <source>
        <dbReference type="Proteomes" id="UP000008062"/>
    </source>
</evidence>
<dbReference type="PANTHER" id="PTHR36206">
    <property type="entry name" value="ASPERCRYPTIN BIOSYNTHESIS CLUSTER-SPECIFIC TRANSCRIPTION REGULATOR ATNN-RELATED"/>
    <property type="match status" value="1"/>
</dbReference>
<proteinExistence type="predicted"/>
<gene>
    <name evidence="9" type="ORF">MYCGRDRAFT_107656</name>
</gene>
<dbReference type="GeneID" id="13398709"/>
<evidence type="ECO:0000256" key="1">
    <source>
        <dbReference type="ARBA" id="ARBA00022723"/>
    </source>
</evidence>
<evidence type="ECO:0000256" key="4">
    <source>
        <dbReference type="ARBA" id="ARBA00023125"/>
    </source>
</evidence>
<dbReference type="PROSITE" id="PS00463">
    <property type="entry name" value="ZN2_CY6_FUNGAL_1"/>
    <property type="match status" value="1"/>
</dbReference>
<evidence type="ECO:0000259" key="8">
    <source>
        <dbReference type="PROSITE" id="PS50048"/>
    </source>
</evidence>
<protein>
    <recommendedName>
        <fullName evidence="8">Zn(2)-C6 fungal-type domain-containing protein</fullName>
    </recommendedName>
</protein>
<dbReference type="PROSITE" id="PS50048">
    <property type="entry name" value="ZN2_CY6_FUNGAL_2"/>
    <property type="match status" value="1"/>
</dbReference>
<keyword evidence="3" id="KW-0805">Transcription regulation</keyword>
<keyword evidence="1" id="KW-0479">Metal-binding</keyword>
<evidence type="ECO:0000256" key="3">
    <source>
        <dbReference type="ARBA" id="ARBA00023015"/>
    </source>
</evidence>
<dbReference type="RefSeq" id="XP_003856692.1">
    <property type="nucleotide sequence ID" value="XM_003856644.1"/>
</dbReference>
<sequence>MYNPTAHLNNKKRKAADQALARPPRPRRYTPEEFEYLDIGLPRRSDQEVLPVDLDSNSARTLIMQIASVIRHRQNEFRAHEARTNLSPMIPSRKLLDKVLNESPEDTARTLVAWMASDTVDILGQPQWTWDHFANIFGPSASDLGLKILYLKLTRSHGELPTPYTGIGTASGGGGSRAWGYELVMRRKVQGLELQASHAAVFPEEVSNYQVQYYEGVVVDWIESGNDIDNLTSTTYKSKRNLVPNRNIKPTGINHIHPWAQLSGAYARFRASTPRLAGPLLADDDKVTSAKQFLEIILEAHREADGRYFCCGRRRADLNDNRPMLNASAVTGIKGQYPTVPIKFGGYDVFVKIPSFPADAIFCNKCWRSFRTFREQLSVSEIRSRCQEMSSSTWIIAIMALPRRSNPSGAVDGSVRVRAYHEKSRAGCMTCKERRVKCDQAHPICGNCQKGRRECAYASAGNAPTFRGFRHVGFESGHPRNAIVVSEEVRLSVEYFCVKGLPILRKCQPSPLWDYLVAQLLDSSGSVRSITAALGAQQRIVERQGGDDQPSDSMLQASRLYAGAITSLRRSIVEKGDNGQPQIPLACLLMVVLESIRGSPANLLVHLQSGLHIMRALQASPSSESREVARLLRKYAVDATVFDALAPTTQAIQMLMAEQIDTGVASNPLAQVVQLVSDLLQSLMLGARDAFNHPENRPTSLNPLESLRPQQQSIELAINTRLATTESWNAVSLAAYGFAKAQCLLVKIYIDCAWTGRQCDYDAALDIFRKIIDIEETSLRLLHSIKSESDTETTEAPAAFSVGLSAQLTIMLVTKECRDAELRRRGLSLLDRCPRYDGVRDTTLIRAICNTIIKHEETAAGGPGNYISEHCRVHHYRVVGDGQGPGGWKSVQLSRRPVEGGALVVYDVPLEVG</sequence>
<keyword evidence="6" id="KW-0539">Nucleus</keyword>